<reference evidence="1" key="1">
    <citation type="submission" date="2011-10" db="EMBL/GenBank/DDBJ databases">
        <title>The Genome Sequence of Fusarium oxysporum HDV247.</title>
        <authorList>
            <consortium name="The Broad Institute Genome Sequencing Platform"/>
            <person name="Ma L.-J."/>
            <person name="Gale L.R."/>
            <person name="Schwartz D.C."/>
            <person name="Zhou S."/>
            <person name="Corby-Kistler H."/>
            <person name="Young S.K."/>
            <person name="Zeng Q."/>
            <person name="Gargeya S."/>
            <person name="Fitzgerald M."/>
            <person name="Haas B."/>
            <person name="Abouelleil A."/>
            <person name="Alvarado L."/>
            <person name="Arachchi H.M."/>
            <person name="Berlin A."/>
            <person name="Brown A."/>
            <person name="Chapman S.B."/>
            <person name="Chen Z."/>
            <person name="Dunbar C."/>
            <person name="Freedman E."/>
            <person name="Gearin G."/>
            <person name="Goldberg J."/>
            <person name="Griggs A."/>
            <person name="Gujja S."/>
            <person name="Heiman D."/>
            <person name="Howarth C."/>
            <person name="Larson L."/>
            <person name="Lui A."/>
            <person name="MacDonald P.J.P."/>
            <person name="Montmayeur A."/>
            <person name="Murphy C."/>
            <person name="Neiman D."/>
            <person name="Pearson M."/>
            <person name="Priest M."/>
            <person name="Roberts A."/>
            <person name="Saif S."/>
            <person name="Shea T."/>
            <person name="Shenoy N."/>
            <person name="Sisk P."/>
            <person name="Stolte C."/>
            <person name="Sykes S."/>
            <person name="Wortman J."/>
            <person name="Nusbaum C."/>
            <person name="Birren B."/>
        </authorList>
    </citation>
    <scope>NUCLEOTIDE SEQUENCE [LARGE SCALE GENOMIC DNA]</scope>
    <source>
        <strain evidence="1">HDV247</strain>
    </source>
</reference>
<protein>
    <submittedName>
        <fullName evidence="1">Uncharacterized protein</fullName>
    </submittedName>
</protein>
<reference evidence="1" key="2">
    <citation type="submission" date="2012-05" db="EMBL/GenBank/DDBJ databases">
        <title>Annotation of the Genome Sequence of Fusarium oxysporum HDV247.</title>
        <authorList>
            <consortium name="The Broad Institute Genomics Platform"/>
            <person name="Ma L.-J."/>
            <person name="Corby-Kistler H."/>
            <person name="Broz K."/>
            <person name="Gale L.R."/>
            <person name="Jonkers W."/>
            <person name="O'Donnell K."/>
            <person name="Ploetz R."/>
            <person name="Steinberg C."/>
            <person name="Schwartz D.C."/>
            <person name="VanEtten H."/>
            <person name="Zhou S."/>
            <person name="Young S.K."/>
            <person name="Zeng Q."/>
            <person name="Gargeya S."/>
            <person name="Fitzgerald M."/>
            <person name="Abouelleil A."/>
            <person name="Alvarado L."/>
            <person name="Chapman S.B."/>
            <person name="Gainer-Dewar J."/>
            <person name="Goldberg J."/>
            <person name="Griggs A."/>
            <person name="Gujja S."/>
            <person name="Hansen M."/>
            <person name="Howarth C."/>
            <person name="Imamovic A."/>
            <person name="Ireland A."/>
            <person name="Larimer J."/>
            <person name="McCowan C."/>
            <person name="Murphy C."/>
            <person name="Pearson M."/>
            <person name="Poon T.W."/>
            <person name="Priest M."/>
            <person name="Roberts A."/>
            <person name="Saif S."/>
            <person name="Shea T."/>
            <person name="Sykes S."/>
            <person name="Wortman J."/>
            <person name="Nusbaum C."/>
            <person name="Birren B."/>
        </authorList>
    </citation>
    <scope>NUCLEOTIDE SEQUENCE</scope>
    <source>
        <strain evidence="1">HDV247</strain>
    </source>
</reference>
<dbReference type="AlphaFoldDB" id="W9ND50"/>
<name>W9ND50_FUSOX</name>
<dbReference type="HOGENOM" id="CLU_118674_0_0_1"/>
<sequence>MSRHSGSRSLVEWKSNPYALYDRLNTRDVWHETYDKKDLTSYILKMDWIYRSTSKGCFVWALIDSPEEYRVEALRQFKESLRQEYDEAISMIAALQKGNDTSTPEILFQCVAVSEYVRTLPSSAQRCSSCGQATPEGVDIIRRRCQKHIFFTTCYDEYSSKSLKSIYSWCPCFDPIGLGYIGMYETFPVNSLLRLTLGLLE</sequence>
<accession>W9ND50</accession>
<gene>
    <name evidence="1" type="ORF">FOVG_19756</name>
</gene>
<dbReference type="EMBL" id="JH651202">
    <property type="protein sequence ID" value="EXA28651.1"/>
    <property type="molecule type" value="Genomic_DNA"/>
</dbReference>
<proteinExistence type="predicted"/>
<dbReference type="Proteomes" id="UP000030751">
    <property type="component" value="Unassembled WGS sequence"/>
</dbReference>
<organism evidence="1">
    <name type="scientific">Fusarium oxysporum f. sp. pisi HDV247</name>
    <dbReference type="NCBI Taxonomy" id="1080344"/>
    <lineage>
        <taxon>Eukaryota</taxon>
        <taxon>Fungi</taxon>
        <taxon>Dikarya</taxon>
        <taxon>Ascomycota</taxon>
        <taxon>Pezizomycotina</taxon>
        <taxon>Sordariomycetes</taxon>
        <taxon>Hypocreomycetidae</taxon>
        <taxon>Hypocreales</taxon>
        <taxon>Nectriaceae</taxon>
        <taxon>Fusarium</taxon>
        <taxon>Fusarium oxysporum species complex</taxon>
    </lineage>
</organism>
<evidence type="ECO:0000313" key="1">
    <source>
        <dbReference type="EMBL" id="EXA28651.1"/>
    </source>
</evidence>